<keyword evidence="2" id="KW-0479">Metal-binding</keyword>
<dbReference type="Pfam" id="PF04828">
    <property type="entry name" value="GFA"/>
    <property type="match status" value="1"/>
</dbReference>
<dbReference type="Proteomes" id="UP001143309">
    <property type="component" value="Unassembled WGS sequence"/>
</dbReference>
<dbReference type="Gene3D" id="3.90.1590.10">
    <property type="entry name" value="glutathione-dependent formaldehyde- activating enzyme (gfa)"/>
    <property type="match status" value="1"/>
</dbReference>
<dbReference type="InterPro" id="IPR011057">
    <property type="entry name" value="Mss4-like_sf"/>
</dbReference>
<dbReference type="GO" id="GO:0046872">
    <property type="term" value="F:metal ion binding"/>
    <property type="evidence" value="ECO:0007669"/>
    <property type="project" value="UniProtKB-KW"/>
</dbReference>
<evidence type="ECO:0000256" key="2">
    <source>
        <dbReference type="ARBA" id="ARBA00022723"/>
    </source>
</evidence>
<protein>
    <submittedName>
        <fullName evidence="6">Aldehyde-activating protein</fullName>
    </submittedName>
</protein>
<reference evidence="6" key="2">
    <citation type="submission" date="2023-01" db="EMBL/GenBank/DDBJ databases">
        <authorList>
            <person name="Sun Q."/>
            <person name="Evtushenko L."/>
        </authorList>
    </citation>
    <scope>NUCLEOTIDE SEQUENCE</scope>
    <source>
        <strain evidence="6">VKM B-2748</strain>
    </source>
</reference>
<dbReference type="PANTHER" id="PTHR33337:SF40">
    <property type="entry name" value="CENP-V_GFA DOMAIN-CONTAINING PROTEIN-RELATED"/>
    <property type="match status" value="1"/>
</dbReference>
<gene>
    <name evidence="6" type="ORF">GCM10008174_29920</name>
</gene>
<dbReference type="PROSITE" id="PS51891">
    <property type="entry name" value="CENP_V_GFA"/>
    <property type="match status" value="1"/>
</dbReference>
<comment type="similarity">
    <text evidence="1">Belongs to the Gfa family.</text>
</comment>
<dbReference type="PANTHER" id="PTHR33337">
    <property type="entry name" value="GFA DOMAIN-CONTAINING PROTEIN"/>
    <property type="match status" value="1"/>
</dbReference>
<name>A0A9W6N8D4_9HYPH</name>
<reference evidence="6" key="1">
    <citation type="journal article" date="2014" name="Int. J. Syst. Evol. Microbiol.">
        <title>Complete genome sequence of Corynebacterium casei LMG S-19264T (=DSM 44701T), isolated from a smear-ripened cheese.</title>
        <authorList>
            <consortium name="US DOE Joint Genome Institute (JGI-PGF)"/>
            <person name="Walter F."/>
            <person name="Albersmeier A."/>
            <person name="Kalinowski J."/>
            <person name="Ruckert C."/>
        </authorList>
    </citation>
    <scope>NUCLEOTIDE SEQUENCE</scope>
    <source>
        <strain evidence="6">VKM B-2748</strain>
    </source>
</reference>
<evidence type="ECO:0000256" key="4">
    <source>
        <dbReference type="ARBA" id="ARBA00023239"/>
    </source>
</evidence>
<keyword evidence="3" id="KW-0862">Zinc</keyword>
<keyword evidence="4" id="KW-0456">Lyase</keyword>
<evidence type="ECO:0000256" key="1">
    <source>
        <dbReference type="ARBA" id="ARBA00005495"/>
    </source>
</evidence>
<feature type="domain" description="CENP-V/GFA" evidence="5">
    <location>
        <begin position="7"/>
        <end position="119"/>
    </location>
</feature>
<dbReference type="GO" id="GO:0016846">
    <property type="term" value="F:carbon-sulfur lyase activity"/>
    <property type="evidence" value="ECO:0007669"/>
    <property type="project" value="InterPro"/>
</dbReference>
<sequence length="145" mass="15492">MAGPSERSGGCLCGAARFTARPLALEVDACHCGNCRKWSGGVFLGVPSCDVAFEDEAAVASYASSEYGERVFCKTCGSSLMWRMQDRSATAVALQAFDDADGFVFAEEIFIDAKPSLYAFSNDTRKLTGPEFFARWAAAQEQAGG</sequence>
<organism evidence="6 7">
    <name type="scientific">Methylopila turkensis</name>
    <dbReference type="NCBI Taxonomy" id="1437816"/>
    <lineage>
        <taxon>Bacteria</taxon>
        <taxon>Pseudomonadati</taxon>
        <taxon>Pseudomonadota</taxon>
        <taxon>Alphaproteobacteria</taxon>
        <taxon>Hyphomicrobiales</taxon>
        <taxon>Methylopilaceae</taxon>
        <taxon>Methylopila</taxon>
    </lineage>
</organism>
<dbReference type="InterPro" id="IPR006913">
    <property type="entry name" value="CENP-V/GFA"/>
</dbReference>
<proteinExistence type="inferred from homology"/>
<evidence type="ECO:0000259" key="5">
    <source>
        <dbReference type="PROSITE" id="PS51891"/>
    </source>
</evidence>
<accession>A0A9W6N8D4</accession>
<dbReference type="AlphaFoldDB" id="A0A9W6N8D4"/>
<dbReference type="EMBL" id="BSFL01000003">
    <property type="protein sequence ID" value="GLK81251.1"/>
    <property type="molecule type" value="Genomic_DNA"/>
</dbReference>
<comment type="caution">
    <text evidence="6">The sequence shown here is derived from an EMBL/GenBank/DDBJ whole genome shotgun (WGS) entry which is preliminary data.</text>
</comment>
<evidence type="ECO:0000256" key="3">
    <source>
        <dbReference type="ARBA" id="ARBA00022833"/>
    </source>
</evidence>
<dbReference type="SUPFAM" id="SSF51316">
    <property type="entry name" value="Mss4-like"/>
    <property type="match status" value="1"/>
</dbReference>
<dbReference type="RefSeq" id="WP_271201712.1">
    <property type="nucleotide sequence ID" value="NZ_BSFL01000003.1"/>
</dbReference>
<keyword evidence="7" id="KW-1185">Reference proteome</keyword>
<evidence type="ECO:0000313" key="6">
    <source>
        <dbReference type="EMBL" id="GLK81251.1"/>
    </source>
</evidence>
<evidence type="ECO:0000313" key="7">
    <source>
        <dbReference type="Proteomes" id="UP001143309"/>
    </source>
</evidence>